<dbReference type="EMBL" id="JADCUA010000005">
    <property type="protein sequence ID" value="KAH9839778.1"/>
    <property type="molecule type" value="Genomic_DNA"/>
</dbReference>
<keyword evidence="2" id="KW-1133">Transmembrane helix</keyword>
<feature type="transmembrane region" description="Helical" evidence="2">
    <location>
        <begin position="18"/>
        <end position="40"/>
    </location>
</feature>
<feature type="region of interest" description="Disordered" evidence="1">
    <location>
        <begin position="236"/>
        <end position="264"/>
    </location>
</feature>
<dbReference type="Proteomes" id="UP000814176">
    <property type="component" value="Unassembled WGS sequence"/>
</dbReference>
<keyword evidence="2" id="KW-0472">Membrane</keyword>
<proteinExistence type="predicted"/>
<dbReference type="PANTHER" id="PTHR35204:SF1">
    <property type="entry name" value="ENTEROTOXIN"/>
    <property type="match status" value="1"/>
</dbReference>
<sequence>MITNQVAVSLHLPPICSYVYVMTLQVVLAALCCLVIPLGAYSHEQHPLYSCRLEAEEPGSLPWDAPLSKDATGNLIFHSLASLMQMKPNSRYPNGHSIVQASIPPGTLLYHGRGDKGYPYMDWLAFDPEHSRIFARGENGTLFTFSSTRELKLLYFDGCSANNLGSVTDAQDILVWGEVNHGPRDPWDWQSQVDRINETCAWGRPYGVDGYIRMEFDFEIMYCDFSDGLELVSAMPAVNEGGRPPPHGPDKPDDRTESGVSFTVPASPSFERQATYHGWHTSRADLRRPYFPPNPPEGWKGTWPVINNAIRHAGSWHNDFPGDIRVHPDPSTLISFYDPALTSLVAARRSMSRDDYRPGNISAADMARVRAEVAEMMQRDAGERSGVDWRGLATVIQDRFGDRLPYLQHLLHQPATNVSEQVAKARKQFFDSLLPYMERPGLGEPEWFAQIARNCATRFTAHLPAEKFTKQERVLRNAVDEVLHEICRVLTLAWTEAFDVEEKGPDIAVALMEKWRGQVDALIEWLDWPIWLKCEPACGIYEFCYVPQRGSPFNPEPDKDSDQTPRCVAIDSSW</sequence>
<feature type="compositionally biased region" description="Basic and acidic residues" evidence="1">
    <location>
        <begin position="248"/>
        <end position="257"/>
    </location>
</feature>
<dbReference type="RefSeq" id="XP_047781428.1">
    <property type="nucleotide sequence ID" value="XM_047918692.1"/>
</dbReference>
<keyword evidence="4" id="KW-1185">Reference proteome</keyword>
<protein>
    <submittedName>
        <fullName evidence="3">Uncharacterized protein</fullName>
    </submittedName>
</protein>
<evidence type="ECO:0000313" key="4">
    <source>
        <dbReference type="Proteomes" id="UP000814176"/>
    </source>
</evidence>
<dbReference type="PANTHER" id="PTHR35204">
    <property type="entry name" value="YALI0A21131P"/>
    <property type="match status" value="1"/>
</dbReference>
<evidence type="ECO:0000256" key="1">
    <source>
        <dbReference type="SAM" id="MobiDB-lite"/>
    </source>
</evidence>
<name>A0ABQ8KMY0_9APHY</name>
<evidence type="ECO:0000256" key="2">
    <source>
        <dbReference type="SAM" id="Phobius"/>
    </source>
</evidence>
<organism evidence="3 4">
    <name type="scientific">Rhodofomes roseus</name>
    <dbReference type="NCBI Taxonomy" id="34475"/>
    <lineage>
        <taxon>Eukaryota</taxon>
        <taxon>Fungi</taxon>
        <taxon>Dikarya</taxon>
        <taxon>Basidiomycota</taxon>
        <taxon>Agaricomycotina</taxon>
        <taxon>Agaricomycetes</taxon>
        <taxon>Polyporales</taxon>
        <taxon>Rhodofomes</taxon>
    </lineage>
</organism>
<keyword evidence="2" id="KW-0812">Transmembrane</keyword>
<dbReference type="InterPro" id="IPR038921">
    <property type="entry name" value="YOR389W-like"/>
</dbReference>
<accession>A0ABQ8KMY0</accession>
<evidence type="ECO:0000313" key="3">
    <source>
        <dbReference type="EMBL" id="KAH9839778.1"/>
    </source>
</evidence>
<gene>
    <name evidence="3" type="ORF">C8Q71DRAFT_462231</name>
</gene>
<dbReference type="GeneID" id="71999424"/>
<reference evidence="3 4" key="1">
    <citation type="journal article" date="2021" name="Environ. Microbiol.">
        <title>Gene family expansions and transcriptome signatures uncover fungal adaptations to wood decay.</title>
        <authorList>
            <person name="Hage H."/>
            <person name="Miyauchi S."/>
            <person name="Viragh M."/>
            <person name="Drula E."/>
            <person name="Min B."/>
            <person name="Chaduli D."/>
            <person name="Navarro D."/>
            <person name="Favel A."/>
            <person name="Norest M."/>
            <person name="Lesage-Meessen L."/>
            <person name="Balint B."/>
            <person name="Merenyi Z."/>
            <person name="de Eugenio L."/>
            <person name="Morin E."/>
            <person name="Martinez A.T."/>
            <person name="Baldrian P."/>
            <person name="Stursova M."/>
            <person name="Martinez M.J."/>
            <person name="Novotny C."/>
            <person name="Magnuson J.K."/>
            <person name="Spatafora J.W."/>
            <person name="Maurice S."/>
            <person name="Pangilinan J."/>
            <person name="Andreopoulos W."/>
            <person name="LaButti K."/>
            <person name="Hundley H."/>
            <person name="Na H."/>
            <person name="Kuo A."/>
            <person name="Barry K."/>
            <person name="Lipzen A."/>
            <person name="Henrissat B."/>
            <person name="Riley R."/>
            <person name="Ahrendt S."/>
            <person name="Nagy L.G."/>
            <person name="Grigoriev I.V."/>
            <person name="Martin F."/>
            <person name="Rosso M.N."/>
        </authorList>
    </citation>
    <scope>NUCLEOTIDE SEQUENCE [LARGE SCALE GENOMIC DNA]</scope>
    <source>
        <strain evidence="3 4">CIRM-BRFM 1785</strain>
    </source>
</reference>
<comment type="caution">
    <text evidence="3">The sequence shown here is derived from an EMBL/GenBank/DDBJ whole genome shotgun (WGS) entry which is preliminary data.</text>
</comment>